<organism evidence="2 3">
    <name type="scientific">Pleurodeles waltl</name>
    <name type="common">Iberian ribbed newt</name>
    <dbReference type="NCBI Taxonomy" id="8319"/>
    <lineage>
        <taxon>Eukaryota</taxon>
        <taxon>Metazoa</taxon>
        <taxon>Chordata</taxon>
        <taxon>Craniata</taxon>
        <taxon>Vertebrata</taxon>
        <taxon>Euteleostomi</taxon>
        <taxon>Amphibia</taxon>
        <taxon>Batrachia</taxon>
        <taxon>Caudata</taxon>
        <taxon>Salamandroidea</taxon>
        <taxon>Salamandridae</taxon>
        <taxon>Pleurodelinae</taxon>
        <taxon>Pleurodeles</taxon>
    </lineage>
</organism>
<keyword evidence="3" id="KW-1185">Reference proteome</keyword>
<feature type="compositionally biased region" description="Low complexity" evidence="1">
    <location>
        <begin position="83"/>
        <end position="103"/>
    </location>
</feature>
<evidence type="ECO:0000313" key="3">
    <source>
        <dbReference type="Proteomes" id="UP001066276"/>
    </source>
</evidence>
<proteinExistence type="predicted"/>
<evidence type="ECO:0000256" key="1">
    <source>
        <dbReference type="SAM" id="MobiDB-lite"/>
    </source>
</evidence>
<feature type="compositionally biased region" description="Pro residues" evidence="1">
    <location>
        <begin position="28"/>
        <end position="40"/>
    </location>
</feature>
<gene>
    <name evidence="2" type="ORF">NDU88_006463</name>
</gene>
<feature type="region of interest" description="Disordered" evidence="1">
    <location>
        <begin position="1"/>
        <end position="155"/>
    </location>
</feature>
<name>A0AAV7RNX8_PLEWA</name>
<protein>
    <submittedName>
        <fullName evidence="2">Uncharacterized protein</fullName>
    </submittedName>
</protein>
<evidence type="ECO:0000313" key="2">
    <source>
        <dbReference type="EMBL" id="KAJ1153705.1"/>
    </source>
</evidence>
<dbReference type="Proteomes" id="UP001066276">
    <property type="component" value="Chromosome 5"/>
</dbReference>
<accession>A0AAV7RNX8</accession>
<reference evidence="2" key="1">
    <citation type="journal article" date="2022" name="bioRxiv">
        <title>Sequencing and chromosome-scale assembly of the giantPleurodeles waltlgenome.</title>
        <authorList>
            <person name="Brown T."/>
            <person name="Elewa A."/>
            <person name="Iarovenko S."/>
            <person name="Subramanian E."/>
            <person name="Araus A.J."/>
            <person name="Petzold A."/>
            <person name="Susuki M."/>
            <person name="Suzuki K.-i.T."/>
            <person name="Hayashi T."/>
            <person name="Toyoda A."/>
            <person name="Oliveira C."/>
            <person name="Osipova E."/>
            <person name="Leigh N.D."/>
            <person name="Simon A."/>
            <person name="Yun M.H."/>
        </authorList>
    </citation>
    <scope>NUCLEOTIDE SEQUENCE</scope>
    <source>
        <strain evidence="2">20211129_DDA</strain>
        <tissue evidence="2">Liver</tissue>
    </source>
</reference>
<comment type="caution">
    <text evidence="2">The sequence shown here is derived from an EMBL/GenBank/DDBJ whole genome shotgun (WGS) entry which is preliminary data.</text>
</comment>
<sequence>MRCTRGGSAHRPPPGEGAPGSSFIRAPGPSPGPQSPPEPAPGARLSRGARPRAQRTSPGPSRRRDSPVAGSARPAPPVPRSAPPRAGSGTPHPAPTAQATPTARLSVPRGHLEPCRLRSSLASGPDPHQGTLRRRISSDFSASGPAALQVPQGVS</sequence>
<dbReference type="AlphaFoldDB" id="A0AAV7RNX8"/>
<dbReference type="EMBL" id="JANPWB010000009">
    <property type="protein sequence ID" value="KAJ1153705.1"/>
    <property type="molecule type" value="Genomic_DNA"/>
</dbReference>